<dbReference type="AlphaFoldDB" id="A0A7V2SZH3"/>
<evidence type="ECO:0008006" key="3">
    <source>
        <dbReference type="Google" id="ProtNLM"/>
    </source>
</evidence>
<feature type="compositionally biased region" description="Basic and acidic residues" evidence="1">
    <location>
        <begin position="135"/>
        <end position="152"/>
    </location>
</feature>
<accession>A0A7V2SZH3</accession>
<name>A0A7V2SZH3_9BACT</name>
<dbReference type="Proteomes" id="UP000885797">
    <property type="component" value="Unassembled WGS sequence"/>
</dbReference>
<comment type="caution">
    <text evidence="2">The sequence shown here is derived from an EMBL/GenBank/DDBJ whole genome shotgun (WGS) entry which is preliminary data.</text>
</comment>
<evidence type="ECO:0000256" key="1">
    <source>
        <dbReference type="SAM" id="MobiDB-lite"/>
    </source>
</evidence>
<protein>
    <recommendedName>
        <fullName evidence="3">DNA polymerase III subunits gamma and tau</fullName>
    </recommendedName>
</protein>
<gene>
    <name evidence="2" type="ORF">ENJ63_04475</name>
</gene>
<dbReference type="EMBL" id="DRND01000358">
    <property type="protein sequence ID" value="HFC47119.1"/>
    <property type="molecule type" value="Genomic_DNA"/>
</dbReference>
<organism evidence="2">
    <name type="scientific">Dissulfuribacter thermophilus</name>
    <dbReference type="NCBI Taxonomy" id="1156395"/>
    <lineage>
        <taxon>Bacteria</taxon>
        <taxon>Pseudomonadati</taxon>
        <taxon>Thermodesulfobacteriota</taxon>
        <taxon>Dissulfuribacteria</taxon>
        <taxon>Dissulfuribacterales</taxon>
        <taxon>Dissulfuribacteraceae</taxon>
        <taxon>Dissulfuribacter</taxon>
    </lineage>
</organism>
<proteinExistence type="predicted"/>
<sequence length="300" mass="33763">MRDLLIYCEMGEEGQDLYQSPLYELDSFDREHLDRELISAILESLARSLEAISRSSTPRLLLETTLLRLCRIHEISRLDDLIKKVAALKGRNLVERESAHSIPAPTHPYPKEESGETKGLQTTPNRKKPTISDPAPKEDSDTVVVRELEADKGPPGYKGDASTSQDRGDFRGYLERVLSGQNEPLLTYIQQVDHIRLNENDGVSIVCSSNFLVGRLNDPRIKEELRRYAREFFGQEKSIEVVSSNGGGQNVDKGSGKRPPVQNSNQKMLSEKEALKRHPLVQEAIKVFGGKIESVELFRP</sequence>
<evidence type="ECO:0000313" key="2">
    <source>
        <dbReference type="EMBL" id="HFC47119.1"/>
    </source>
</evidence>
<reference evidence="2" key="1">
    <citation type="journal article" date="2020" name="mSystems">
        <title>Genome- and Community-Level Interaction Insights into Carbon Utilization and Element Cycling Functions of Hydrothermarchaeota in Hydrothermal Sediment.</title>
        <authorList>
            <person name="Zhou Z."/>
            <person name="Liu Y."/>
            <person name="Xu W."/>
            <person name="Pan J."/>
            <person name="Luo Z.H."/>
            <person name="Li M."/>
        </authorList>
    </citation>
    <scope>NUCLEOTIDE SEQUENCE [LARGE SCALE GENOMIC DNA]</scope>
    <source>
        <strain evidence="2">HyVt-503</strain>
    </source>
</reference>
<feature type="region of interest" description="Disordered" evidence="1">
    <location>
        <begin position="97"/>
        <end position="168"/>
    </location>
</feature>
<feature type="region of interest" description="Disordered" evidence="1">
    <location>
        <begin position="243"/>
        <end position="273"/>
    </location>
</feature>